<sequence>MNQTYDSQMYLSNAVTTLTEFVSQSTGTVGAIVYIEDFDFHSVSFEVIEEFELYLLNNTKCFTGRVAVDEYDSFVVNNIDRYHHLCNDLLQFEQSSSEVLNECKTTISKFAFAQFSSQRREISVHHNQHRIVHHCTCHICAGDGAIACPSCDTTQYEQCYSCGGHGNRTCQHCGGCGYHIEVAYDRDSRGESVRQEMVVSCYCNGGRNTCSSCGGCGETPCTTCSNGYVSCTNCDSTGWISEVFSVSTRANYEISHRDTTGSVLDRINCLSNQFIDNLGFQSLSADHAQLLDRVFVIDKEQTTIRLISHFAAPSITLCTTVAHGDHRQNATVEIFGAKYFLLDADNILGPTVMCRSLDLARSRKGLRNAFHNQSRRTLYDAIAQMLSLPIVQKIFMLHSEDQAKSYETISKLVQSSVAPDLIEKMIADTKTLFAFINLRRFTLVTLGSLLGYILFGLSLFFNQRVHHLESVFSKLGENIVFNFTTITYFPCVLLGILVCENFLNSRRMKQVFCNQYLLARQIQSIATLGAFHSRFFIALLTFLVVFFLAL</sequence>
<keyword evidence="1" id="KW-0472">Membrane</keyword>
<keyword evidence="1" id="KW-0812">Transmembrane</keyword>
<proteinExistence type="predicted"/>
<organism evidence="2 3">
    <name type="scientific">Undibacterium seohonense</name>
    <dbReference type="NCBI Taxonomy" id="1344950"/>
    <lineage>
        <taxon>Bacteria</taxon>
        <taxon>Pseudomonadati</taxon>
        <taxon>Pseudomonadota</taxon>
        <taxon>Betaproteobacteria</taxon>
        <taxon>Burkholderiales</taxon>
        <taxon>Oxalobacteraceae</taxon>
        <taxon>Undibacterium</taxon>
    </lineage>
</organism>
<protein>
    <submittedName>
        <fullName evidence="2">Uncharacterized protein</fullName>
    </submittedName>
</protein>
<gene>
    <name evidence="2" type="ORF">H8K52_06790</name>
</gene>
<feature type="transmembrane region" description="Helical" evidence="1">
    <location>
        <begin position="481"/>
        <end position="503"/>
    </location>
</feature>
<keyword evidence="1" id="KW-1133">Transmembrane helix</keyword>
<reference evidence="2 3" key="1">
    <citation type="submission" date="2020-08" db="EMBL/GenBank/DDBJ databases">
        <title>Novel species isolated from subtropical streams in China.</title>
        <authorList>
            <person name="Lu H."/>
        </authorList>
    </citation>
    <scope>NUCLEOTIDE SEQUENCE [LARGE SCALE GENOMIC DNA]</scope>
    <source>
        <strain evidence="2 3">KACC 16656</strain>
    </source>
</reference>
<evidence type="ECO:0000256" key="1">
    <source>
        <dbReference type="SAM" id="Phobius"/>
    </source>
</evidence>
<name>A0ABR6X261_9BURK</name>
<keyword evidence="3" id="KW-1185">Reference proteome</keyword>
<accession>A0ABR6X261</accession>
<feature type="transmembrane region" description="Helical" evidence="1">
    <location>
        <begin position="441"/>
        <end position="461"/>
    </location>
</feature>
<dbReference type="EMBL" id="JACOFW010000005">
    <property type="protein sequence ID" value="MBC3807049.1"/>
    <property type="molecule type" value="Genomic_DNA"/>
</dbReference>
<dbReference type="Proteomes" id="UP000648257">
    <property type="component" value="Unassembled WGS sequence"/>
</dbReference>
<feature type="transmembrane region" description="Helical" evidence="1">
    <location>
        <begin position="524"/>
        <end position="549"/>
    </location>
</feature>
<comment type="caution">
    <text evidence="2">The sequence shown here is derived from an EMBL/GenBank/DDBJ whole genome shotgun (WGS) entry which is preliminary data.</text>
</comment>
<dbReference type="RefSeq" id="WP_186922131.1">
    <property type="nucleotide sequence ID" value="NZ_JACOFW010000005.1"/>
</dbReference>
<evidence type="ECO:0000313" key="3">
    <source>
        <dbReference type="Proteomes" id="UP000648257"/>
    </source>
</evidence>
<evidence type="ECO:0000313" key="2">
    <source>
        <dbReference type="EMBL" id="MBC3807049.1"/>
    </source>
</evidence>